<reference evidence="1" key="1">
    <citation type="submission" date="2019-12" db="EMBL/GenBank/DDBJ databases">
        <title>Epidemiological and comparative genomic analysis of Bacillus anthracis isolated from northern Vietnam.</title>
        <authorList>
            <person name="Hoang T.T.H."/>
            <person name="Dang D.A."/>
            <person name="Pham M.H."/>
            <person name="Luong M.H."/>
            <person name="Tran N.D."/>
            <person name="Nguyen T.H."/>
            <person name="Nguyen T.T."/>
            <person name="Inoue S."/>
            <person name="Morikawa S."/>
            <person name="Okutani A."/>
        </authorList>
    </citation>
    <scope>NUCLEOTIDE SEQUENCE</scope>
    <source>
        <strain evidence="1">DB</strain>
        <strain evidence="2">HG</strain>
        <strain evidence="4">LaLC</strain>
        <strain evidence="3">LamDB</strain>
    </source>
</reference>
<evidence type="ECO:0000313" key="2">
    <source>
        <dbReference type="EMBL" id="GEU05753.1"/>
    </source>
</evidence>
<reference evidence="1" key="2">
    <citation type="submission" date="2019-12" db="EMBL/GenBank/DDBJ databases">
        <authorList>
            <person name="Hoang T.H.H."/>
            <person name="Okutani A."/>
        </authorList>
    </citation>
    <scope>NUCLEOTIDE SEQUENCE</scope>
    <source>
        <strain evidence="1">DB</strain>
        <strain evidence="2">HG</strain>
        <strain evidence="4">LaLC</strain>
        <strain evidence="3">LamDB</strain>
    </source>
</reference>
<dbReference type="EMBL" id="BLEX01000003">
    <property type="protein sequence ID" value="GEU22835.1"/>
    <property type="molecule type" value="Genomic_DNA"/>
</dbReference>
<dbReference type="EMBL" id="BLEV01000002">
    <property type="protein sequence ID" value="GEU05753.1"/>
    <property type="molecule type" value="Genomic_DNA"/>
</dbReference>
<organism evidence="1">
    <name type="scientific">Bacillus anthracis</name>
    <name type="common">anthrax bacterium</name>
    <dbReference type="NCBI Taxonomy" id="1392"/>
    <lineage>
        <taxon>Bacteria</taxon>
        <taxon>Bacillati</taxon>
        <taxon>Bacillota</taxon>
        <taxon>Bacilli</taxon>
        <taxon>Bacillales</taxon>
        <taxon>Bacillaceae</taxon>
        <taxon>Bacillus</taxon>
        <taxon>Bacillus cereus group</taxon>
    </lineage>
</organism>
<name>A0A640L2V1_BACAN</name>
<proteinExistence type="predicted"/>
<dbReference type="AlphaFoldDB" id="A0A640L2V1"/>
<evidence type="ECO:0000313" key="3">
    <source>
        <dbReference type="EMBL" id="GEU22835.1"/>
    </source>
</evidence>
<evidence type="ECO:0000313" key="1">
    <source>
        <dbReference type="EMBL" id="GET95765.1"/>
    </source>
</evidence>
<evidence type="ECO:0000313" key="4">
    <source>
        <dbReference type="EMBL" id="GEU23470.1"/>
    </source>
</evidence>
<gene>
    <name evidence="1" type="ORF">DB1_00030</name>
    <name evidence="2" type="ORF">HG1_12390</name>
    <name evidence="4" type="ORF">LaLC_43950</name>
    <name evidence="3" type="ORF">LamDB_23500</name>
</gene>
<dbReference type="EMBL" id="BLEU01000001">
    <property type="protein sequence ID" value="GET95765.1"/>
    <property type="molecule type" value="Genomic_DNA"/>
</dbReference>
<sequence>MKILPTRIKAPSKIRESTKIKNWFFCGFFNSFIKLKTALNPKQIYNKIIIVPDMINNPNISIS</sequence>
<comment type="caution">
    <text evidence="1">The sequence shown here is derived from an EMBL/GenBank/DDBJ whole genome shotgun (WGS) entry which is preliminary data.</text>
</comment>
<accession>A0A640L2V1</accession>
<protein>
    <submittedName>
        <fullName evidence="1">Uncharacterized protein</fullName>
    </submittedName>
</protein>
<dbReference type="EMBL" id="BLEW01000010">
    <property type="protein sequence ID" value="GEU23470.1"/>
    <property type="molecule type" value="Genomic_DNA"/>
</dbReference>